<sequence>MQTSKPWYNDCVLDPQIVMPQNLSDYRNPPDKIFVTGVTGFIGCYLLKELLDRTKADIMVLVRAKDEIIAWERVKNQMKKFHLWSECYCSRITPLTGDLCKERLGLSEDCWRMLEESVDYIYHIGTYVNFLLPYHVLYPHNVAPVIELLKLASSQKKKRLIYSSVINVFYLSETDPDMVIPEDYTANKIDKVNGYGKTKWVADKLLQAAGDRGFAVELYRLPYVCGSSDTGYVRQKDFFWYILKICLQMGFAPDIDTEFPIIPVDCLARSIVSISLQEKTDGCHYYATTGLQKITWRDIFEAFRKEGYELNYLEISQWQKHAIDYLSNRQDRSMIPLKMMLLHPKPLKSSSFDNKNFRSALVSPHEIDFSLQILVHSFKQYIDRNHLI</sequence>
<dbReference type="Gene3D" id="3.40.50.720">
    <property type="entry name" value="NAD(P)-binding Rossmann-like Domain"/>
    <property type="match status" value="1"/>
</dbReference>
<dbReference type="Pfam" id="PF07993">
    <property type="entry name" value="NAD_binding_4"/>
    <property type="match status" value="1"/>
</dbReference>
<keyword evidence="5" id="KW-1185">Reference proteome</keyword>
<comment type="caution">
    <text evidence="4">The sequence shown here is derived from an EMBL/GenBank/DDBJ whole genome shotgun (WGS) entry which is preliminary data.</text>
</comment>
<dbReference type="CDD" id="cd05235">
    <property type="entry name" value="SDR_e1"/>
    <property type="match status" value="1"/>
</dbReference>
<gene>
    <name evidence="4" type="ORF">RZO55_24065</name>
</gene>
<evidence type="ECO:0000313" key="4">
    <source>
        <dbReference type="EMBL" id="MDW2800649.1"/>
    </source>
</evidence>
<accession>A0ABU4GSM7</accession>
<dbReference type="Proteomes" id="UP001276854">
    <property type="component" value="Unassembled WGS sequence"/>
</dbReference>
<proteinExistence type="predicted"/>
<evidence type="ECO:0000259" key="3">
    <source>
        <dbReference type="Pfam" id="PF07993"/>
    </source>
</evidence>
<feature type="domain" description="Thioester reductase (TE)" evidence="3">
    <location>
        <begin position="35"/>
        <end position="271"/>
    </location>
</feature>
<dbReference type="RefSeq" id="WP_318066812.1">
    <property type="nucleotide sequence ID" value="NZ_JAWONS010000329.1"/>
</dbReference>
<dbReference type="EMBL" id="JAWONS010000329">
    <property type="protein sequence ID" value="MDW2800649.1"/>
    <property type="molecule type" value="Genomic_DNA"/>
</dbReference>
<reference evidence="4 5" key="1">
    <citation type="submission" date="2023-10" db="EMBL/GenBank/DDBJ databases">
        <title>A novel Glycoside Hydrolase 43-Like Enzyme from Clostrdium boliviensis is an Endo-xylanase, and a Candidate for Xylooligosaccharides Production from Different Xylan Substrates.</title>
        <authorList>
            <person name="Alvarez M.T."/>
            <person name="Rocabado-Villegas L.R."/>
            <person name="Salas-Veizaga D.M."/>
            <person name="Linares-Pasten J.A."/>
            <person name="Gudmundsdottir E.E."/>
            <person name="Hreggvidsson G.O."/>
            <person name="Adlercreutz P."/>
            <person name="Nordberg Karlsson E."/>
        </authorList>
    </citation>
    <scope>NUCLEOTIDE SEQUENCE [LARGE SCALE GENOMIC DNA]</scope>
    <source>
        <strain evidence="4 5">E-1</strain>
    </source>
</reference>
<evidence type="ECO:0000256" key="1">
    <source>
        <dbReference type="ARBA" id="ARBA00022450"/>
    </source>
</evidence>
<dbReference type="PANTHER" id="PTHR44845:SF6">
    <property type="entry name" value="BETA-ALANINE-ACTIVATING ENZYME"/>
    <property type="match status" value="1"/>
</dbReference>
<organism evidence="4 5">
    <name type="scientific">Clostridium boliviensis</name>
    <dbReference type="NCBI Taxonomy" id="318465"/>
    <lineage>
        <taxon>Bacteria</taxon>
        <taxon>Bacillati</taxon>
        <taxon>Bacillota</taxon>
        <taxon>Clostridia</taxon>
        <taxon>Eubacteriales</taxon>
        <taxon>Clostridiaceae</taxon>
        <taxon>Clostridium</taxon>
    </lineage>
</organism>
<keyword evidence="2" id="KW-0597">Phosphoprotein</keyword>
<keyword evidence="1" id="KW-0596">Phosphopantetheine</keyword>
<dbReference type="SUPFAM" id="SSF51735">
    <property type="entry name" value="NAD(P)-binding Rossmann-fold domains"/>
    <property type="match status" value="1"/>
</dbReference>
<dbReference type="InterPro" id="IPR036291">
    <property type="entry name" value="NAD(P)-bd_dom_sf"/>
</dbReference>
<evidence type="ECO:0000313" key="5">
    <source>
        <dbReference type="Proteomes" id="UP001276854"/>
    </source>
</evidence>
<dbReference type="PANTHER" id="PTHR44845">
    <property type="entry name" value="CARRIER DOMAIN-CONTAINING PROTEIN"/>
    <property type="match status" value="1"/>
</dbReference>
<dbReference type="NCBIfam" id="TIGR01746">
    <property type="entry name" value="Thioester-redct"/>
    <property type="match status" value="1"/>
</dbReference>
<dbReference type="InterPro" id="IPR013120">
    <property type="entry name" value="FAR_NAD-bd"/>
</dbReference>
<name>A0ABU4GSM7_9CLOT</name>
<dbReference type="InterPro" id="IPR010080">
    <property type="entry name" value="Thioester_reductase-like_dom"/>
</dbReference>
<protein>
    <submittedName>
        <fullName evidence="4">Thioester reductase domain-containing protein</fullName>
    </submittedName>
</protein>
<evidence type="ECO:0000256" key="2">
    <source>
        <dbReference type="ARBA" id="ARBA00022553"/>
    </source>
</evidence>